<evidence type="ECO:0000313" key="3">
    <source>
        <dbReference type="EMBL" id="KAB5882989.1"/>
    </source>
</evidence>
<dbReference type="Proteomes" id="UP000470200">
    <property type="component" value="Unassembled WGS sequence"/>
</dbReference>
<dbReference type="EMBL" id="WDFR01000003">
    <property type="protein sequence ID" value="KAB6029390.1"/>
    <property type="molecule type" value="Genomic_DNA"/>
</dbReference>
<feature type="compositionally biased region" description="Low complexity" evidence="1">
    <location>
        <begin position="129"/>
        <end position="141"/>
    </location>
</feature>
<name>A0A6I0VBE0_BIFAD</name>
<comment type="caution">
    <text evidence="2">The sequence shown here is derived from an EMBL/GenBank/DDBJ whole genome shotgun (WGS) entry which is preliminary data.</text>
</comment>
<dbReference type="EMBL" id="WDIP01000013">
    <property type="protein sequence ID" value="KAB5882989.1"/>
    <property type="molecule type" value="Genomic_DNA"/>
</dbReference>
<dbReference type="Proteomes" id="UP000470926">
    <property type="component" value="Unassembled WGS sequence"/>
</dbReference>
<dbReference type="Proteomes" id="UP000437631">
    <property type="component" value="Unassembled WGS sequence"/>
</dbReference>
<evidence type="ECO:0000256" key="1">
    <source>
        <dbReference type="SAM" id="MobiDB-lite"/>
    </source>
</evidence>
<reference evidence="5 6" key="1">
    <citation type="journal article" date="2019" name="Nat. Med.">
        <title>A library of human gut bacterial isolates paired with longitudinal multiomics data enables mechanistic microbiome research.</title>
        <authorList>
            <person name="Poyet M."/>
            <person name="Groussin M."/>
            <person name="Gibbons S.M."/>
            <person name="Avila-Pacheco J."/>
            <person name="Jiang X."/>
            <person name="Kearney S.M."/>
            <person name="Perrotta A.R."/>
            <person name="Berdy B."/>
            <person name="Zhao S."/>
            <person name="Lieberman T.D."/>
            <person name="Swanson P.K."/>
            <person name="Smith M."/>
            <person name="Roesemann S."/>
            <person name="Alexander J.E."/>
            <person name="Rich S.A."/>
            <person name="Livny J."/>
            <person name="Vlamakis H."/>
            <person name="Clish C."/>
            <person name="Bullock K."/>
            <person name="Deik A."/>
            <person name="Scott J."/>
            <person name="Pierce K.A."/>
            <person name="Xavier R.J."/>
            <person name="Alm E.J."/>
        </authorList>
    </citation>
    <scope>NUCLEOTIDE SEQUENCE [LARGE SCALE GENOMIC DNA]</scope>
    <source>
        <strain evidence="3 6">BIOML-A105</strain>
        <strain evidence="2 5">BIOML-A190</strain>
        <strain evidence="4 7">BIOML-A26</strain>
    </source>
</reference>
<dbReference type="AlphaFoldDB" id="A0A6I0VBE0"/>
<evidence type="ECO:0000313" key="6">
    <source>
        <dbReference type="Proteomes" id="UP000470200"/>
    </source>
</evidence>
<sequence length="187" mass="20130">MAVDNNGDNHQPAGRPDGGQYAPKAGQGTDDDLATPSEVALLDAAAMLTGRREQARRDADATTGDDAWYTGKGRYLGYEYADAIVDAARHADDIPEGTTLTDMAFDDEALAEYLEDMDSDSSPDDVRSTAAHAAEGAATPAERAERELGIMEDFAISRMRTTDDRDSLHRAMGFASAIIDARDTLRR</sequence>
<gene>
    <name evidence="4" type="ORF">GA542_06780</name>
    <name evidence="3" type="ORF">GA629_09620</name>
    <name evidence="2" type="ORF">GA752_09810</name>
</gene>
<accession>A0A6I0VBE0</accession>
<dbReference type="EMBL" id="WDLT01000016">
    <property type="protein sequence ID" value="KAB5744012.1"/>
    <property type="molecule type" value="Genomic_DNA"/>
</dbReference>
<dbReference type="RefSeq" id="WP_151907032.1">
    <property type="nucleotide sequence ID" value="NZ_JBCOQW010000032.1"/>
</dbReference>
<protein>
    <submittedName>
        <fullName evidence="2">Uncharacterized protein</fullName>
    </submittedName>
</protein>
<evidence type="ECO:0000313" key="7">
    <source>
        <dbReference type="Proteomes" id="UP000470926"/>
    </source>
</evidence>
<feature type="region of interest" description="Disordered" evidence="1">
    <location>
        <begin position="116"/>
        <end position="146"/>
    </location>
</feature>
<evidence type="ECO:0000313" key="5">
    <source>
        <dbReference type="Proteomes" id="UP000437631"/>
    </source>
</evidence>
<feature type="region of interest" description="Disordered" evidence="1">
    <location>
        <begin position="1"/>
        <end position="36"/>
    </location>
</feature>
<organism evidence="2 5">
    <name type="scientific">Bifidobacterium adolescentis</name>
    <dbReference type="NCBI Taxonomy" id="1680"/>
    <lineage>
        <taxon>Bacteria</taxon>
        <taxon>Bacillati</taxon>
        <taxon>Actinomycetota</taxon>
        <taxon>Actinomycetes</taxon>
        <taxon>Bifidobacteriales</taxon>
        <taxon>Bifidobacteriaceae</taxon>
        <taxon>Bifidobacterium</taxon>
    </lineage>
</organism>
<proteinExistence type="predicted"/>
<evidence type="ECO:0000313" key="2">
    <source>
        <dbReference type="EMBL" id="KAB5744012.1"/>
    </source>
</evidence>
<evidence type="ECO:0000313" key="4">
    <source>
        <dbReference type="EMBL" id="KAB6029390.1"/>
    </source>
</evidence>